<gene>
    <name evidence="1" type="ORF">SSV_0446</name>
</gene>
<evidence type="ECO:0000313" key="2">
    <source>
        <dbReference type="Proteomes" id="UP000183504"/>
    </source>
</evidence>
<evidence type="ECO:0000313" key="1">
    <source>
        <dbReference type="EMBL" id="CEL89760.1"/>
    </source>
</evidence>
<accession>A0A0B7GJ16</accession>
<dbReference type="AlphaFoldDB" id="A0A0B7GJ16"/>
<organism evidence="1 2">
    <name type="scientific">Streptococcus sanguinis</name>
    <dbReference type="NCBI Taxonomy" id="1305"/>
    <lineage>
        <taxon>Bacteria</taxon>
        <taxon>Bacillati</taxon>
        <taxon>Bacillota</taxon>
        <taxon>Bacilli</taxon>
        <taxon>Lactobacillales</taxon>
        <taxon>Streptococcaceae</taxon>
        <taxon>Streptococcus</taxon>
    </lineage>
</organism>
<proteinExistence type="predicted"/>
<name>A0A0B7GJ16_STRSA</name>
<dbReference type="EMBL" id="CDMW01000001">
    <property type="protein sequence ID" value="CEL89760.1"/>
    <property type="molecule type" value="Genomic_DNA"/>
</dbReference>
<reference evidence="1 2" key="1">
    <citation type="submission" date="2015-01" db="EMBL/GenBank/DDBJ databases">
        <authorList>
            <person name="Pelicic Vladimir"/>
        </authorList>
    </citation>
    <scope>NUCLEOTIDE SEQUENCE [LARGE SCALE GENOMIC DNA]</scope>
    <source>
        <strain evidence="1 2">2908</strain>
    </source>
</reference>
<protein>
    <submittedName>
        <fullName evidence="1">Uncharacterized protein</fullName>
    </submittedName>
</protein>
<dbReference type="Proteomes" id="UP000183504">
    <property type="component" value="Unassembled WGS sequence"/>
</dbReference>
<sequence length="87" mass="10429">MVNILNVNEVFRNGIKIKMDKITYQEIIKTIDRGEEFEIFYQSHKLWISQTKENVILTPDGKPEESQYFKNLSEFEEKANRVKRYLA</sequence>